<dbReference type="Proteomes" id="UP000286680">
    <property type="component" value="Unassembled WGS sequence"/>
</dbReference>
<dbReference type="GO" id="GO:0008236">
    <property type="term" value="F:serine-type peptidase activity"/>
    <property type="evidence" value="ECO:0007669"/>
    <property type="project" value="InterPro"/>
</dbReference>
<dbReference type="EMBL" id="PIPS01000001">
    <property type="protein sequence ID" value="RUO44517.1"/>
    <property type="molecule type" value="Genomic_DNA"/>
</dbReference>
<dbReference type="SUPFAM" id="SSF52096">
    <property type="entry name" value="ClpP/crotonase"/>
    <property type="match status" value="1"/>
</dbReference>
<evidence type="ECO:0000313" key="2">
    <source>
        <dbReference type="EMBL" id="RUO44517.1"/>
    </source>
</evidence>
<evidence type="ECO:0000313" key="3">
    <source>
        <dbReference type="Proteomes" id="UP000286680"/>
    </source>
</evidence>
<dbReference type="Gene3D" id="3.90.226.10">
    <property type="entry name" value="2-enoyl-CoA Hydratase, Chain A, domain 1"/>
    <property type="match status" value="1"/>
</dbReference>
<dbReference type="InterPro" id="IPR005151">
    <property type="entry name" value="Tail-specific_protease"/>
</dbReference>
<name>A0AA94EFV5_9GAMM</name>
<feature type="domain" description="Tail specific protease" evidence="1">
    <location>
        <begin position="109"/>
        <end position="337"/>
    </location>
</feature>
<dbReference type="GO" id="GO:0007165">
    <property type="term" value="P:signal transduction"/>
    <property type="evidence" value="ECO:0007669"/>
    <property type="project" value="TreeGrafter"/>
</dbReference>
<dbReference type="AlphaFoldDB" id="A0AA94EFV5"/>
<reference evidence="3" key="1">
    <citation type="journal article" date="2018" name="Front. Microbiol.">
        <title>Genome-Based Analysis Reveals the Taxonomy and Diversity of the Family Idiomarinaceae.</title>
        <authorList>
            <person name="Liu Y."/>
            <person name="Lai Q."/>
            <person name="Shao Z."/>
        </authorList>
    </citation>
    <scope>NUCLEOTIDE SEQUENCE [LARGE SCALE GENOMIC DNA]</scope>
    <source>
        <strain evidence="3">SN-14</strain>
    </source>
</reference>
<accession>A0AA94EFV5</accession>
<dbReference type="PANTHER" id="PTHR32060:SF30">
    <property type="entry name" value="CARBOXY-TERMINAL PROCESSING PROTEASE CTPA"/>
    <property type="match status" value="1"/>
</dbReference>
<sequence length="357" mass="40402">MNDEPRSEYGNKERAIFFVFAFWCTLTFSHGERLKSVFLFRAFLFLQLLTFSVHAQDSESGEDVSPETTAYEVLDLMREHVVTRDQVSWRVLKSDLDNIERPFTRDNLREALTLILKRADTGHTFYKSAVEPKFVMQRKFECVATNTYDLPIIPGHIGYLRVNGFNAPSEKAKLRYIKELHDEINRQKGNHVNAWIIDLRYNMGGNMWPMLAGVAPLLGNGIHGYFVKPDGSKTAWGTYDGRSFLNNQFMIGIKENLVRDRSLPIAVLSSEQTASSGESLLVAFEDKPNVRFFGKPSCGMSTANRQFNLSNGATLNITTAKMASRNGKLFGGRIAVDEPSIRPVEDAIQWINTVAEQ</sequence>
<organism evidence="2 3">
    <name type="scientific">Idiomarina aquatica</name>
    <dbReference type="NCBI Taxonomy" id="1327752"/>
    <lineage>
        <taxon>Bacteria</taxon>
        <taxon>Pseudomonadati</taxon>
        <taxon>Pseudomonadota</taxon>
        <taxon>Gammaproteobacteria</taxon>
        <taxon>Alteromonadales</taxon>
        <taxon>Idiomarinaceae</taxon>
        <taxon>Idiomarina</taxon>
    </lineage>
</organism>
<dbReference type="PANTHER" id="PTHR32060">
    <property type="entry name" value="TAIL-SPECIFIC PROTEASE"/>
    <property type="match status" value="1"/>
</dbReference>
<dbReference type="SMART" id="SM00245">
    <property type="entry name" value="TSPc"/>
    <property type="match status" value="1"/>
</dbReference>
<dbReference type="GO" id="GO:0004175">
    <property type="term" value="F:endopeptidase activity"/>
    <property type="evidence" value="ECO:0007669"/>
    <property type="project" value="TreeGrafter"/>
</dbReference>
<gene>
    <name evidence="2" type="ORF">CWE23_00260</name>
</gene>
<dbReference type="RefSeq" id="WP_126819076.1">
    <property type="nucleotide sequence ID" value="NZ_PIPS01000001.1"/>
</dbReference>
<keyword evidence="3" id="KW-1185">Reference proteome</keyword>
<dbReference type="CDD" id="cd06567">
    <property type="entry name" value="Peptidase_S41"/>
    <property type="match status" value="1"/>
</dbReference>
<evidence type="ECO:0000259" key="1">
    <source>
        <dbReference type="SMART" id="SM00245"/>
    </source>
</evidence>
<dbReference type="GO" id="GO:0006508">
    <property type="term" value="P:proteolysis"/>
    <property type="evidence" value="ECO:0007669"/>
    <property type="project" value="InterPro"/>
</dbReference>
<protein>
    <recommendedName>
        <fullName evidence="1">Tail specific protease domain-containing protein</fullName>
    </recommendedName>
</protein>
<proteinExistence type="predicted"/>
<dbReference type="Pfam" id="PF03572">
    <property type="entry name" value="Peptidase_S41"/>
    <property type="match status" value="1"/>
</dbReference>
<dbReference type="GO" id="GO:0030288">
    <property type="term" value="C:outer membrane-bounded periplasmic space"/>
    <property type="evidence" value="ECO:0007669"/>
    <property type="project" value="TreeGrafter"/>
</dbReference>
<dbReference type="InterPro" id="IPR029045">
    <property type="entry name" value="ClpP/crotonase-like_dom_sf"/>
</dbReference>
<comment type="caution">
    <text evidence="2">The sequence shown here is derived from an EMBL/GenBank/DDBJ whole genome shotgun (WGS) entry which is preliminary data.</text>
</comment>